<evidence type="ECO:0000313" key="2">
    <source>
        <dbReference type="Proteomes" id="UP000290848"/>
    </source>
</evidence>
<name>A0A4Q0M524_9SPHI</name>
<accession>A0A4Q0M524</accession>
<reference evidence="1 2" key="1">
    <citation type="submission" date="2018-12" db="EMBL/GenBank/DDBJ databases">
        <title>The Draft Genome Sequence of the Soil Bacterium Pedobacter tournemirensis R1.</title>
        <authorList>
            <person name="He J."/>
        </authorList>
    </citation>
    <scope>NUCLEOTIDE SEQUENCE [LARGE SCALE GENOMIC DNA]</scope>
    <source>
        <strain evidence="1 2">R1</strain>
    </source>
</reference>
<dbReference type="Proteomes" id="UP000290848">
    <property type="component" value="Unassembled WGS sequence"/>
</dbReference>
<dbReference type="RefSeq" id="WP_128770889.1">
    <property type="nucleotide sequence ID" value="NZ_RXOC01000015.1"/>
</dbReference>
<evidence type="ECO:0000313" key="1">
    <source>
        <dbReference type="EMBL" id="RXF67756.1"/>
    </source>
</evidence>
<proteinExistence type="predicted"/>
<protein>
    <submittedName>
        <fullName evidence="1">Uncharacterized protein</fullName>
    </submittedName>
</protein>
<gene>
    <name evidence="1" type="ORF">EKH83_18195</name>
</gene>
<dbReference type="EMBL" id="RXOC01000015">
    <property type="protein sequence ID" value="RXF67756.1"/>
    <property type="molecule type" value="Genomic_DNA"/>
</dbReference>
<sequence>MRKLISWLPLLFVQFSYCQQNPQTKAKTIAGTNLVIQLPEGFVETSDSHGFENSSDSIKITGFQTNKNISIEEAIKQQQQAITDRGFSIVSTEPLVHENLKGCIINFKIIGAELDGLCLIFGEENSQNILISLFPKSRRNEAKEFLLSTETDKSLTPKYNLGFKTVGRAGSLVQTDTNSISLSYEQKNKSGEVVSILKLFKLPKDESARDAVNRFSTRLFPSGAILSDEVFNLDSTYKGFKTILKTTKKNGYPQYNYLVSVGFDSFILMAIGSANVQSDIKNMDIIVKSIKVGN</sequence>
<organism evidence="1 2">
    <name type="scientific">Arcticibacter tournemirensis</name>
    <dbReference type="NCBI Taxonomy" id="699437"/>
    <lineage>
        <taxon>Bacteria</taxon>
        <taxon>Pseudomonadati</taxon>
        <taxon>Bacteroidota</taxon>
        <taxon>Sphingobacteriia</taxon>
        <taxon>Sphingobacteriales</taxon>
        <taxon>Sphingobacteriaceae</taxon>
        <taxon>Arcticibacter</taxon>
    </lineage>
</organism>
<comment type="caution">
    <text evidence="1">The sequence shown here is derived from an EMBL/GenBank/DDBJ whole genome shotgun (WGS) entry which is preliminary data.</text>
</comment>
<dbReference type="AlphaFoldDB" id="A0A4Q0M524"/>